<comment type="caution">
    <text evidence="1">The sequence shown here is derived from an EMBL/GenBank/DDBJ whole genome shotgun (WGS) entry which is preliminary data.</text>
</comment>
<gene>
    <name evidence="1" type="ORF">PMAYCL1PPCAC_29203</name>
</gene>
<name>A0AAN5IAP4_9BILA</name>
<organism evidence="1 2">
    <name type="scientific">Pristionchus mayeri</name>
    <dbReference type="NCBI Taxonomy" id="1317129"/>
    <lineage>
        <taxon>Eukaryota</taxon>
        <taxon>Metazoa</taxon>
        <taxon>Ecdysozoa</taxon>
        <taxon>Nematoda</taxon>
        <taxon>Chromadorea</taxon>
        <taxon>Rhabditida</taxon>
        <taxon>Rhabditina</taxon>
        <taxon>Diplogasteromorpha</taxon>
        <taxon>Diplogasteroidea</taxon>
        <taxon>Neodiplogasteridae</taxon>
        <taxon>Pristionchus</taxon>
    </lineage>
</organism>
<accession>A0AAN5IAP4</accession>
<proteinExistence type="predicted"/>
<feature type="non-terminal residue" evidence="1">
    <location>
        <position position="195"/>
    </location>
</feature>
<feature type="non-terminal residue" evidence="1">
    <location>
        <position position="1"/>
    </location>
</feature>
<evidence type="ECO:0000313" key="1">
    <source>
        <dbReference type="EMBL" id="GMR59008.1"/>
    </source>
</evidence>
<keyword evidence="2" id="KW-1185">Reference proteome</keyword>
<sequence>LVSSFSPLLPLDSRRIAWLHGSATLGPHIQTGVVPIFDKRNTMEPITFTFTTPLPRVGSLLFRSWNAPLSPLRPSDPFETPFARPSPPRLHPSHVSARSAYLPPSPSFIPPSSPSLFSPHLSDQFGRQIDGVRHNALQSWNELKGAVADAGVDRDWRVLWGKMSGVMEPYVERMAHHLGSALNIVLRQEQTRRVR</sequence>
<dbReference type="AlphaFoldDB" id="A0AAN5IAP4"/>
<protein>
    <submittedName>
        <fullName evidence="1">Uncharacterized protein</fullName>
    </submittedName>
</protein>
<dbReference type="EMBL" id="BTRK01000006">
    <property type="protein sequence ID" value="GMR59008.1"/>
    <property type="molecule type" value="Genomic_DNA"/>
</dbReference>
<dbReference type="Proteomes" id="UP001328107">
    <property type="component" value="Unassembled WGS sequence"/>
</dbReference>
<evidence type="ECO:0000313" key="2">
    <source>
        <dbReference type="Proteomes" id="UP001328107"/>
    </source>
</evidence>
<reference evidence="2" key="1">
    <citation type="submission" date="2022-10" db="EMBL/GenBank/DDBJ databases">
        <title>Genome assembly of Pristionchus species.</title>
        <authorList>
            <person name="Yoshida K."/>
            <person name="Sommer R.J."/>
        </authorList>
    </citation>
    <scope>NUCLEOTIDE SEQUENCE [LARGE SCALE GENOMIC DNA]</scope>
    <source>
        <strain evidence="2">RS5460</strain>
    </source>
</reference>